<dbReference type="SMART" id="SM00530">
    <property type="entry name" value="HTH_XRE"/>
    <property type="match status" value="1"/>
</dbReference>
<comment type="caution">
    <text evidence="6">The sequence shown here is derived from an EMBL/GenBank/DDBJ whole genome shotgun (WGS) entry which is preliminary data.</text>
</comment>
<evidence type="ECO:0000256" key="1">
    <source>
        <dbReference type="ARBA" id="ARBA00023015"/>
    </source>
</evidence>
<dbReference type="EMBL" id="SRSD01000010">
    <property type="protein sequence ID" value="KAA0888697.1"/>
    <property type="molecule type" value="Genomic_DNA"/>
</dbReference>
<keyword evidence="1" id="KW-0805">Transcription regulation</keyword>
<dbReference type="InterPro" id="IPR039418">
    <property type="entry name" value="LexA-like"/>
</dbReference>
<accession>A0A5A9X6H4</accession>
<keyword evidence="4" id="KW-0472">Membrane</keyword>
<keyword evidence="4" id="KW-1133">Transmembrane helix</keyword>
<keyword evidence="3" id="KW-0804">Transcription</keyword>
<keyword evidence="7" id="KW-1185">Reference proteome</keyword>
<dbReference type="OrthoDB" id="5363392at2"/>
<feature type="transmembrane region" description="Helical" evidence="4">
    <location>
        <begin position="12"/>
        <end position="34"/>
    </location>
</feature>
<dbReference type="PANTHER" id="PTHR40661:SF1">
    <property type="entry name" value="HTH CRO_C1-TYPE DOMAIN-CONTAINING PROTEIN"/>
    <property type="match status" value="1"/>
</dbReference>
<dbReference type="CDD" id="cd06529">
    <property type="entry name" value="S24_LexA-like"/>
    <property type="match status" value="1"/>
</dbReference>
<dbReference type="InterPro" id="IPR010982">
    <property type="entry name" value="Lambda_DNA-bd_dom_sf"/>
</dbReference>
<dbReference type="PANTHER" id="PTHR40661">
    <property type="match status" value="1"/>
</dbReference>
<evidence type="ECO:0000256" key="4">
    <source>
        <dbReference type="SAM" id="Phobius"/>
    </source>
</evidence>
<dbReference type="SUPFAM" id="SSF47413">
    <property type="entry name" value="lambda repressor-like DNA-binding domains"/>
    <property type="match status" value="1"/>
</dbReference>
<keyword evidence="2" id="KW-0238">DNA-binding</keyword>
<dbReference type="CDD" id="cd00093">
    <property type="entry name" value="HTH_XRE"/>
    <property type="match status" value="1"/>
</dbReference>
<sequence>MSVFTHNSRKPPFASFFLHILCYSYAGLDAVYVIQCVQSTIYLSGGSLMQIPQRLKEIRLFMGLTQSEMAQRVGVSNRSWQQYEGGAKPKTDLLMELLKLGFDVNWILSGRGNMLLPTPESNKDGYVAIDVYGGCVRDVSDRLAGLLLFMAVSDCMSPTFQQDEVLLVEPLPGPITENGIYAFVAVNLMVRRIQIMASGDLVLSCDNEKYANEVITSEAFSAFAMIGKVVFVMRRP</sequence>
<dbReference type="SUPFAM" id="SSF51306">
    <property type="entry name" value="LexA/Signal peptidase"/>
    <property type="match status" value="1"/>
</dbReference>
<evidence type="ECO:0000313" key="7">
    <source>
        <dbReference type="Proteomes" id="UP000324298"/>
    </source>
</evidence>
<proteinExistence type="predicted"/>
<evidence type="ECO:0000256" key="2">
    <source>
        <dbReference type="ARBA" id="ARBA00023125"/>
    </source>
</evidence>
<protein>
    <submittedName>
        <fullName evidence="6">LexA family transcriptional regulator</fullName>
    </submittedName>
</protein>
<dbReference type="Proteomes" id="UP000324298">
    <property type="component" value="Unassembled WGS sequence"/>
</dbReference>
<dbReference type="InterPro" id="IPR001387">
    <property type="entry name" value="Cro/C1-type_HTH"/>
</dbReference>
<keyword evidence="4" id="KW-0812">Transmembrane</keyword>
<dbReference type="GO" id="GO:0003677">
    <property type="term" value="F:DNA binding"/>
    <property type="evidence" value="ECO:0007669"/>
    <property type="project" value="UniProtKB-KW"/>
</dbReference>
<name>A0A5A9X6H4_9BACT</name>
<dbReference type="AlphaFoldDB" id="A0A5A9X6H4"/>
<evidence type="ECO:0000259" key="5">
    <source>
        <dbReference type="PROSITE" id="PS50943"/>
    </source>
</evidence>
<dbReference type="Gene3D" id="2.10.109.10">
    <property type="entry name" value="Umud Fragment, subunit A"/>
    <property type="match status" value="1"/>
</dbReference>
<organism evidence="6 7">
    <name type="scientific">Oryzomonas rubra</name>
    <dbReference type="NCBI Taxonomy" id="2509454"/>
    <lineage>
        <taxon>Bacteria</taxon>
        <taxon>Pseudomonadati</taxon>
        <taxon>Thermodesulfobacteriota</taxon>
        <taxon>Desulfuromonadia</taxon>
        <taxon>Geobacterales</taxon>
        <taxon>Geobacteraceae</taxon>
        <taxon>Oryzomonas</taxon>
    </lineage>
</organism>
<dbReference type="InterPro" id="IPR036286">
    <property type="entry name" value="LexA/Signal_pep-like_sf"/>
</dbReference>
<evidence type="ECO:0000256" key="3">
    <source>
        <dbReference type="ARBA" id="ARBA00023163"/>
    </source>
</evidence>
<gene>
    <name evidence="6" type="ORF">ET418_15060</name>
</gene>
<dbReference type="PROSITE" id="PS50943">
    <property type="entry name" value="HTH_CROC1"/>
    <property type="match status" value="1"/>
</dbReference>
<reference evidence="6 7" key="1">
    <citation type="submission" date="2019-04" db="EMBL/GenBank/DDBJ databases">
        <title>Geobacter ruber sp. nov., ferric-reducing bacteria isolated from paddy soil.</title>
        <authorList>
            <person name="Xu Z."/>
            <person name="Masuda Y."/>
            <person name="Itoh H."/>
            <person name="Senoo K."/>
        </authorList>
    </citation>
    <scope>NUCLEOTIDE SEQUENCE [LARGE SCALE GENOMIC DNA]</scope>
    <source>
        <strain evidence="6 7">Red88</strain>
    </source>
</reference>
<dbReference type="Gene3D" id="1.10.260.40">
    <property type="entry name" value="lambda repressor-like DNA-binding domains"/>
    <property type="match status" value="1"/>
</dbReference>
<feature type="domain" description="HTH cro/C1-type" evidence="5">
    <location>
        <begin position="55"/>
        <end position="107"/>
    </location>
</feature>
<evidence type="ECO:0000313" key="6">
    <source>
        <dbReference type="EMBL" id="KAA0888697.1"/>
    </source>
</evidence>